<feature type="domain" description="AB hydrolase-1" evidence="1">
    <location>
        <begin position="12"/>
        <end position="258"/>
    </location>
</feature>
<sequence>MNFIEYGNPAGKPVVYFHGVPGSPIEASVFEGGAQTLGLRVLCFDRFSIDPSVSGALYYRRIAQAVDEAVRGTPVDFIGFSIGSHVALEVCRHLPGRVKSLHLVSAVAPLDEGDFLNEMAGKGVFSLAMDHPRLFRGLANSQAFLASLMPGVLARLLFASAAGQDKALASQPAFRKLMMGVLQSCFTQGASGYIRDINQFLAPWSAGIFDCEASVHLWHGTDDNWSPVAMVDYLARTFPGEVAAERLQGGSHYSCLFDAAPKIGRQLSSS</sequence>
<evidence type="ECO:0000313" key="3">
    <source>
        <dbReference type="Proteomes" id="UP000557193"/>
    </source>
</evidence>
<name>A0A7X0BSR3_9PSED</name>
<dbReference type="Gene3D" id="3.40.50.1820">
    <property type="entry name" value="alpha/beta hydrolase"/>
    <property type="match status" value="1"/>
</dbReference>
<dbReference type="RefSeq" id="WP_184683130.1">
    <property type="nucleotide sequence ID" value="NZ_JACHLL010000003.1"/>
</dbReference>
<proteinExistence type="predicted"/>
<reference evidence="2 3" key="1">
    <citation type="submission" date="2020-08" db="EMBL/GenBank/DDBJ databases">
        <title>Functional genomics of gut bacteria from endangered species of beetles.</title>
        <authorList>
            <person name="Carlos-Shanley C."/>
        </authorList>
    </citation>
    <scope>NUCLEOTIDE SEQUENCE [LARGE SCALE GENOMIC DNA]</scope>
    <source>
        <strain evidence="2 3">S00202</strain>
    </source>
</reference>
<dbReference type="SUPFAM" id="SSF53474">
    <property type="entry name" value="alpha/beta-Hydrolases"/>
    <property type="match status" value="1"/>
</dbReference>
<accession>A0A7X0BSR3</accession>
<keyword evidence="3" id="KW-1185">Reference proteome</keyword>
<dbReference type="EMBL" id="JACHLL010000003">
    <property type="protein sequence ID" value="MBB6341977.1"/>
    <property type="molecule type" value="Genomic_DNA"/>
</dbReference>
<dbReference type="InterPro" id="IPR029058">
    <property type="entry name" value="AB_hydrolase_fold"/>
</dbReference>
<dbReference type="Pfam" id="PF00561">
    <property type="entry name" value="Abhydrolase_1"/>
    <property type="match status" value="1"/>
</dbReference>
<gene>
    <name evidence="2" type="ORF">HNP49_002145</name>
</gene>
<evidence type="ECO:0000259" key="1">
    <source>
        <dbReference type="Pfam" id="PF00561"/>
    </source>
</evidence>
<dbReference type="InterPro" id="IPR000073">
    <property type="entry name" value="AB_hydrolase_1"/>
</dbReference>
<organism evidence="2 3">
    <name type="scientific">Pseudomonas fluvialis</name>
    <dbReference type="NCBI Taxonomy" id="1793966"/>
    <lineage>
        <taxon>Bacteria</taxon>
        <taxon>Pseudomonadati</taxon>
        <taxon>Pseudomonadota</taxon>
        <taxon>Gammaproteobacteria</taxon>
        <taxon>Pseudomonadales</taxon>
        <taxon>Pseudomonadaceae</taxon>
        <taxon>Pseudomonas</taxon>
    </lineage>
</organism>
<comment type="caution">
    <text evidence="2">The sequence shown here is derived from an EMBL/GenBank/DDBJ whole genome shotgun (WGS) entry which is preliminary data.</text>
</comment>
<dbReference type="AlphaFoldDB" id="A0A7X0BSR3"/>
<dbReference type="Proteomes" id="UP000557193">
    <property type="component" value="Unassembled WGS sequence"/>
</dbReference>
<protein>
    <submittedName>
        <fullName evidence="2">Pimeloyl-ACP methyl ester carboxylesterase</fullName>
    </submittedName>
</protein>
<evidence type="ECO:0000313" key="2">
    <source>
        <dbReference type="EMBL" id="MBB6341977.1"/>
    </source>
</evidence>